<protein>
    <submittedName>
        <fullName evidence="1">Uncharacterized protein</fullName>
    </submittedName>
</protein>
<keyword evidence="2" id="KW-1185">Reference proteome</keyword>
<accession>A0A3P8X196</accession>
<reference evidence="1 2" key="1">
    <citation type="journal article" date="2014" name="Nat. Genet.">
        <title>Whole-genome sequence of a flatfish provides insights into ZW sex chromosome evolution and adaptation to a benthic lifestyle.</title>
        <authorList>
            <person name="Chen S."/>
            <person name="Zhang G."/>
            <person name="Shao C."/>
            <person name="Huang Q."/>
            <person name="Liu G."/>
            <person name="Zhang P."/>
            <person name="Song W."/>
            <person name="An N."/>
            <person name="Chalopin D."/>
            <person name="Volff J.N."/>
            <person name="Hong Y."/>
            <person name="Li Q."/>
            <person name="Sha Z."/>
            <person name="Zhou H."/>
            <person name="Xie M."/>
            <person name="Yu Q."/>
            <person name="Liu Y."/>
            <person name="Xiang H."/>
            <person name="Wang N."/>
            <person name="Wu K."/>
            <person name="Yang C."/>
            <person name="Zhou Q."/>
            <person name="Liao X."/>
            <person name="Yang L."/>
            <person name="Hu Q."/>
            <person name="Zhang J."/>
            <person name="Meng L."/>
            <person name="Jin L."/>
            <person name="Tian Y."/>
            <person name="Lian J."/>
            <person name="Yang J."/>
            <person name="Miao G."/>
            <person name="Liu S."/>
            <person name="Liang Z."/>
            <person name="Yan F."/>
            <person name="Li Y."/>
            <person name="Sun B."/>
            <person name="Zhang H."/>
            <person name="Zhang J."/>
            <person name="Zhu Y."/>
            <person name="Du M."/>
            <person name="Zhao Y."/>
            <person name="Schartl M."/>
            <person name="Tang Q."/>
            <person name="Wang J."/>
        </authorList>
    </citation>
    <scope>NUCLEOTIDE SEQUENCE</scope>
</reference>
<reference evidence="1" key="2">
    <citation type="submission" date="2025-08" db="UniProtKB">
        <authorList>
            <consortium name="Ensembl"/>
        </authorList>
    </citation>
    <scope>IDENTIFICATION</scope>
</reference>
<evidence type="ECO:0000313" key="1">
    <source>
        <dbReference type="Ensembl" id="ENSCSEP00000032769.1"/>
    </source>
</evidence>
<name>A0A3P8X196_CYNSE</name>
<evidence type="ECO:0000313" key="2">
    <source>
        <dbReference type="Proteomes" id="UP000265120"/>
    </source>
</evidence>
<dbReference type="AlphaFoldDB" id="A0A3P8X196"/>
<dbReference type="InParanoid" id="A0A3P8X196"/>
<organism evidence="1 2">
    <name type="scientific">Cynoglossus semilaevis</name>
    <name type="common">Tongue sole</name>
    <dbReference type="NCBI Taxonomy" id="244447"/>
    <lineage>
        <taxon>Eukaryota</taxon>
        <taxon>Metazoa</taxon>
        <taxon>Chordata</taxon>
        <taxon>Craniata</taxon>
        <taxon>Vertebrata</taxon>
        <taxon>Euteleostomi</taxon>
        <taxon>Actinopterygii</taxon>
        <taxon>Neopterygii</taxon>
        <taxon>Teleostei</taxon>
        <taxon>Neoteleostei</taxon>
        <taxon>Acanthomorphata</taxon>
        <taxon>Carangaria</taxon>
        <taxon>Pleuronectiformes</taxon>
        <taxon>Pleuronectoidei</taxon>
        <taxon>Cynoglossidae</taxon>
        <taxon>Cynoglossinae</taxon>
        <taxon>Cynoglossus</taxon>
    </lineage>
</organism>
<dbReference type="Ensembl" id="ENSCSET00000033192.1">
    <property type="protein sequence ID" value="ENSCSEP00000032769.1"/>
    <property type="gene ID" value="ENSCSEG00000021038.1"/>
</dbReference>
<dbReference type="Proteomes" id="UP000265120">
    <property type="component" value="Chromosome 7"/>
</dbReference>
<proteinExistence type="predicted"/>
<reference evidence="1" key="3">
    <citation type="submission" date="2025-09" db="UniProtKB">
        <authorList>
            <consortium name="Ensembl"/>
        </authorList>
    </citation>
    <scope>IDENTIFICATION</scope>
</reference>
<sequence length="91" mass="9946">MFSFLNSRGIVRDCDVTPVNVYSQCESVSSRREQWLAPIIPAAGRPRLADGLSSGVLSCSGLRHKSTYIWSATAITLLHLSSRGIQIDTSH</sequence>